<proteinExistence type="predicted"/>
<comment type="caution">
    <text evidence="1">The sequence shown here is derived from an EMBL/GenBank/DDBJ whole genome shotgun (WGS) entry which is preliminary data.</text>
</comment>
<dbReference type="EMBL" id="BSPX01000001">
    <property type="protein sequence ID" value="GLT20745.1"/>
    <property type="molecule type" value="Genomic_DNA"/>
</dbReference>
<organism evidence="1 2">
    <name type="scientific">Zoogloea oryzae</name>
    <dbReference type="NCBI Taxonomy" id="310767"/>
    <lineage>
        <taxon>Bacteria</taxon>
        <taxon>Pseudomonadati</taxon>
        <taxon>Pseudomonadota</taxon>
        <taxon>Betaproteobacteria</taxon>
        <taxon>Rhodocyclales</taxon>
        <taxon>Zoogloeaceae</taxon>
        <taxon>Zoogloea</taxon>
    </lineage>
</organism>
<accession>A0ABQ6F7C1</accession>
<reference evidence="2" key="1">
    <citation type="journal article" date="2019" name="Int. J. Syst. Evol. Microbiol.">
        <title>The Global Catalogue of Microorganisms (GCM) 10K type strain sequencing project: providing services to taxonomists for standard genome sequencing and annotation.</title>
        <authorList>
            <consortium name="The Broad Institute Genomics Platform"/>
            <consortium name="The Broad Institute Genome Sequencing Center for Infectious Disease"/>
            <person name="Wu L."/>
            <person name="Ma J."/>
        </authorList>
    </citation>
    <scope>NUCLEOTIDE SEQUENCE [LARGE SCALE GENOMIC DNA]</scope>
    <source>
        <strain evidence="2">NBRC 102407</strain>
    </source>
</reference>
<gene>
    <name evidence="1" type="ORF">GCM10007933_01960</name>
</gene>
<evidence type="ECO:0000313" key="2">
    <source>
        <dbReference type="Proteomes" id="UP001157167"/>
    </source>
</evidence>
<keyword evidence="2" id="KW-1185">Reference proteome</keyword>
<dbReference type="RefSeq" id="WP_284186330.1">
    <property type="nucleotide sequence ID" value="NZ_BSPX01000001.1"/>
</dbReference>
<sequence>MQIQSPSNLATTYGIRLQSPITRQAVPANGTAPASTADSVSISGAARQALAAEAAASSKAGDADGAVEARLAEIRARGAVNRSQEDQAFLFANDPRLAAIAAQQKSPDQLTADELDYMQKATGLVNTMANLSPAEKALYDKAVASCNTQAAAGIGQIALVRMMGHSAGGAGGSSYDPLSTPITAANIENYFSHSIVDPSGASRTRFQALIEYLQTTPAA</sequence>
<dbReference type="Proteomes" id="UP001157167">
    <property type="component" value="Unassembled WGS sequence"/>
</dbReference>
<evidence type="ECO:0000313" key="1">
    <source>
        <dbReference type="EMBL" id="GLT20745.1"/>
    </source>
</evidence>
<name>A0ABQ6F7C1_9RHOO</name>
<protein>
    <submittedName>
        <fullName evidence="1">Uncharacterized protein</fullName>
    </submittedName>
</protein>